<dbReference type="KEGG" id="rma:Rmag_0895"/>
<evidence type="ECO:0000313" key="2">
    <source>
        <dbReference type="EMBL" id="ABL02609.1"/>
    </source>
</evidence>
<dbReference type="Proteomes" id="UP000002587">
    <property type="component" value="Chromosome"/>
</dbReference>
<keyword evidence="1" id="KW-0812">Transmembrane</keyword>
<gene>
    <name evidence="2" type="ordered locus">Rmag_0895</name>
</gene>
<name>A1AXF2_RUTMC</name>
<keyword evidence="1" id="KW-0472">Membrane</keyword>
<reference evidence="2 3" key="1">
    <citation type="journal article" date="2007" name="Science">
        <title>The Calyptogena magnifica chemoautotrophic symbiont genome.</title>
        <authorList>
            <person name="Newton I.L.G."/>
            <person name="Woyke T."/>
            <person name="Auchtung T.A."/>
            <person name="Dilly G.F."/>
            <person name="Dutton R.J."/>
            <person name="Fisher M.C."/>
            <person name="Fontanez K.M."/>
            <person name="Lau E."/>
            <person name="Stewart F.J."/>
            <person name="Richardson P.M."/>
            <person name="Barry K.W."/>
            <person name="Saunders E."/>
            <person name="Detter J.C."/>
            <person name="Wu D."/>
            <person name="Eisen J.A."/>
            <person name="Cavanaugh C.M."/>
        </authorList>
    </citation>
    <scope>NUCLEOTIDE SEQUENCE [LARGE SCALE GENOMIC DNA]</scope>
    <source>
        <strain evidence="2 3">Cm</strain>
    </source>
</reference>
<accession>A1AXF2</accession>
<protein>
    <submittedName>
        <fullName evidence="2">Uncharacterized protein</fullName>
    </submittedName>
</protein>
<keyword evidence="3" id="KW-1185">Reference proteome</keyword>
<dbReference type="EMBL" id="CP000488">
    <property type="protein sequence ID" value="ABL02609.1"/>
    <property type="molecule type" value="Genomic_DNA"/>
</dbReference>
<dbReference type="AlphaFoldDB" id="A1AXF2"/>
<dbReference type="HOGENOM" id="CLU_1276841_0_0_6"/>
<organism evidence="2 3">
    <name type="scientific">Ruthia magnifica subsp. Calyptogena magnifica</name>
    <dbReference type="NCBI Taxonomy" id="413404"/>
    <lineage>
        <taxon>Bacteria</taxon>
        <taxon>Pseudomonadati</taxon>
        <taxon>Pseudomonadota</taxon>
        <taxon>Gammaproteobacteria</taxon>
        <taxon>Candidatus Pseudothioglobaceae</taxon>
        <taxon>Candidatus Ruthturnera</taxon>
    </lineage>
</organism>
<dbReference type="STRING" id="413404.Rmag_0895"/>
<evidence type="ECO:0000256" key="1">
    <source>
        <dbReference type="SAM" id="Phobius"/>
    </source>
</evidence>
<sequence>MLPQIDTDFVFFWIEDHINMANIEKFDDILIDMRENKVDHLIYSWWHNGTKDKFKCIVSHATNHLNIYDMNMKNIHVIEKKFSRYFYVLSAVSISSVKLFNKIIRTNHPKLKRWSKETPFDFEKRSTDTGFYPITLAIPKYELFASIDDDHGNDGYSLISRGLYKNSMSRYEIKLIEFREKRKKLSIFRKIIPNFIIVKIIFIYSILRRIKFTWID</sequence>
<evidence type="ECO:0000313" key="3">
    <source>
        <dbReference type="Proteomes" id="UP000002587"/>
    </source>
</evidence>
<keyword evidence="1" id="KW-1133">Transmembrane helix</keyword>
<feature type="transmembrane region" description="Helical" evidence="1">
    <location>
        <begin position="187"/>
        <end position="207"/>
    </location>
</feature>
<proteinExistence type="predicted"/>